<keyword evidence="2" id="KW-1185">Reference proteome</keyword>
<dbReference type="RefSeq" id="WP_177714194.1">
    <property type="nucleotide sequence ID" value="NZ_JACRSQ010000024.1"/>
</dbReference>
<dbReference type="Proteomes" id="UP000657006">
    <property type="component" value="Unassembled WGS sequence"/>
</dbReference>
<accession>A0A926DW79</accession>
<dbReference type="AlphaFoldDB" id="A0A926DW79"/>
<evidence type="ECO:0000313" key="2">
    <source>
        <dbReference type="Proteomes" id="UP000657006"/>
    </source>
</evidence>
<dbReference type="EMBL" id="JACRSQ010000024">
    <property type="protein sequence ID" value="MBC8544544.1"/>
    <property type="molecule type" value="Genomic_DNA"/>
</dbReference>
<proteinExistence type="predicted"/>
<organism evidence="1 2">
    <name type="scientific">Bianquea renquensis</name>
    <dbReference type="NCBI Taxonomy" id="2763661"/>
    <lineage>
        <taxon>Bacteria</taxon>
        <taxon>Bacillati</taxon>
        <taxon>Bacillota</taxon>
        <taxon>Clostridia</taxon>
        <taxon>Eubacteriales</taxon>
        <taxon>Bianqueaceae</taxon>
        <taxon>Bianquea</taxon>
    </lineage>
</organism>
<gene>
    <name evidence="1" type="ORF">H8730_13435</name>
</gene>
<comment type="caution">
    <text evidence="1">The sequence shown here is derived from an EMBL/GenBank/DDBJ whole genome shotgun (WGS) entry which is preliminary data.</text>
</comment>
<evidence type="ECO:0000313" key="1">
    <source>
        <dbReference type="EMBL" id="MBC8544544.1"/>
    </source>
</evidence>
<protein>
    <submittedName>
        <fullName evidence="1">Uncharacterized protein</fullName>
    </submittedName>
</protein>
<name>A0A926DW79_9FIRM</name>
<sequence>MLNHFISTIPLFDAGIRRLLAAQCMDDASVNYGATVDFRKGFPEASCGIAAACITAFYTPESEFYKNPELLNRACLAMDYQLAKQHEDGTIDLVETNFHDSTSNAFNIQGLGPAYKILRRFTSHSPEEDALEERLYRFTKASGDAMVNCGFHTPNHRWVVSGALALCYSLLGDESYLHHIHRFLNEGIDCDENGEYTERSAGTYNIICNRSLILIAHELGMPELYDHVTRNLYLSMKYFEPDETICTMNSTRQDAGTDPSISAYYENFLYMAIETQNPEFAWMADYLQTKNLARFTLSPSSAAGSTAYFYRFLLEPEFVQKMLATPTKPPVPKYETLFVESGVYRYRDYDLSFTLIQNQPMFAKLQYKQHRVFFRFAGSFFGTLGQFQAQEILPIDNGYRLHYHARQGYRRPFMEKPDTWKWRDMDHSKRETVCVQDFDVNLDFSVHGNKLNVTVSTCGCERVPVKMELLFDAGGLYETPDTEFFTKPGDYVFWKRGTCQYRYSDGCAFVLNGGFYAHHYGATMRGSCGASPQCFTIVTTGFTPVEQVLSLSVE</sequence>
<reference evidence="1" key="1">
    <citation type="submission" date="2020-08" db="EMBL/GenBank/DDBJ databases">
        <title>Genome public.</title>
        <authorList>
            <person name="Liu C."/>
            <person name="Sun Q."/>
        </authorList>
    </citation>
    <scope>NUCLEOTIDE SEQUENCE</scope>
    <source>
        <strain evidence="1">NSJ-32</strain>
    </source>
</reference>